<accession>A0AAV1Q1H6</accession>
<protein>
    <submittedName>
        <fullName evidence="2">Caldesmon, smooth muscle</fullName>
    </submittedName>
</protein>
<feature type="region of interest" description="Disordered" evidence="1">
    <location>
        <begin position="177"/>
        <end position="202"/>
    </location>
</feature>
<dbReference type="EMBL" id="CAWUFR010000473">
    <property type="protein sequence ID" value="CAK6978262.1"/>
    <property type="molecule type" value="Genomic_DNA"/>
</dbReference>
<comment type="caution">
    <text evidence="2">The sequence shown here is derived from an EMBL/GenBank/DDBJ whole genome shotgun (WGS) entry which is preliminary data.</text>
</comment>
<reference evidence="2 3" key="1">
    <citation type="submission" date="2024-01" db="EMBL/GenBank/DDBJ databases">
        <authorList>
            <person name="Alioto T."/>
            <person name="Alioto T."/>
            <person name="Gomez Garrido J."/>
        </authorList>
    </citation>
    <scope>NUCLEOTIDE SEQUENCE [LARGE SCALE GENOMIC DNA]</scope>
</reference>
<dbReference type="InterPro" id="IPR006017">
    <property type="entry name" value="Caldesmon"/>
</dbReference>
<dbReference type="Proteomes" id="UP001314229">
    <property type="component" value="Unassembled WGS sequence"/>
</dbReference>
<dbReference type="Pfam" id="PF02029">
    <property type="entry name" value="Caldesmon"/>
    <property type="match status" value="1"/>
</dbReference>
<dbReference type="PRINTS" id="PR01076">
    <property type="entry name" value="CALDESMON"/>
</dbReference>
<dbReference type="AlphaFoldDB" id="A0AAV1Q1H6"/>
<dbReference type="GO" id="GO:0017022">
    <property type="term" value="F:myosin binding"/>
    <property type="evidence" value="ECO:0007669"/>
    <property type="project" value="InterPro"/>
</dbReference>
<dbReference type="GO" id="GO:0006936">
    <property type="term" value="P:muscle contraction"/>
    <property type="evidence" value="ECO:0007669"/>
    <property type="project" value="InterPro"/>
</dbReference>
<sequence>MMSYMFLLFQITEKTQSLNRSLKKSNSFKKTQPLVLLPKIDDKLEQYAHAVENSLETRAVKASLSDLPSAPEVASKKNLFEAGDAWSQSPSKGATCKDTEGLKVGVAGLITQWVKGPTDGSKQAAARPADVKAGDVMQKKNMWEIIGDSSEKPGQKLKGSAGSKKYKFVVTGHGKYEKIPVDDDDDDEEFTNGKSGLSHGDY</sequence>
<gene>
    <name evidence="2" type="ORF">FSCOSCO3_A034262</name>
</gene>
<organism evidence="2 3">
    <name type="scientific">Scomber scombrus</name>
    <name type="common">Atlantic mackerel</name>
    <name type="synonym">Scomber vernalis</name>
    <dbReference type="NCBI Taxonomy" id="13677"/>
    <lineage>
        <taxon>Eukaryota</taxon>
        <taxon>Metazoa</taxon>
        <taxon>Chordata</taxon>
        <taxon>Craniata</taxon>
        <taxon>Vertebrata</taxon>
        <taxon>Euteleostomi</taxon>
        <taxon>Actinopterygii</taxon>
        <taxon>Neopterygii</taxon>
        <taxon>Teleostei</taxon>
        <taxon>Neoteleostei</taxon>
        <taxon>Acanthomorphata</taxon>
        <taxon>Pelagiaria</taxon>
        <taxon>Scombriformes</taxon>
        <taxon>Scombridae</taxon>
        <taxon>Scomber</taxon>
    </lineage>
</organism>
<name>A0AAV1Q1H6_SCOSC</name>
<evidence type="ECO:0000313" key="2">
    <source>
        <dbReference type="EMBL" id="CAK6978262.1"/>
    </source>
</evidence>
<dbReference type="PANTHER" id="PTHR18949:SF1">
    <property type="entry name" value="LYMPHOCYTE-SPECIFIC PROTEIN 1"/>
    <property type="match status" value="1"/>
</dbReference>
<evidence type="ECO:0000256" key="1">
    <source>
        <dbReference type="SAM" id="MobiDB-lite"/>
    </source>
</evidence>
<keyword evidence="3" id="KW-1185">Reference proteome</keyword>
<dbReference type="InterPro" id="IPR006018">
    <property type="entry name" value="Caldesmon_LSP"/>
</dbReference>
<dbReference type="PANTHER" id="PTHR18949">
    <property type="entry name" value="CALDESMON"/>
    <property type="match status" value="1"/>
</dbReference>
<proteinExistence type="predicted"/>
<dbReference type="GO" id="GO:0003779">
    <property type="term" value="F:actin binding"/>
    <property type="evidence" value="ECO:0007669"/>
    <property type="project" value="InterPro"/>
</dbReference>
<evidence type="ECO:0000313" key="3">
    <source>
        <dbReference type="Proteomes" id="UP001314229"/>
    </source>
</evidence>
<dbReference type="GO" id="GO:0005516">
    <property type="term" value="F:calmodulin binding"/>
    <property type="evidence" value="ECO:0007669"/>
    <property type="project" value="InterPro"/>
</dbReference>